<dbReference type="AlphaFoldDB" id="A0A1G1YL48"/>
<proteinExistence type="predicted"/>
<feature type="region of interest" description="Disordered" evidence="1">
    <location>
        <begin position="72"/>
        <end position="119"/>
    </location>
</feature>
<sequence>MTSVTPSNNRCDLPLLAILPRACANILKQVAGVTTLSQLKELGKDGLKKINELSEFEKSQIGEECYRRRISPWFTDGSSPAPDDNQEPTPPAKPPKTSNPRNAQPSERQPAVSVTEQPAANLKGGMMKLERVPILNKKISCVVRINLKNRRLLNQAGFIIIRHLVRRTKAEIMKETAFSDESMHAIGFQLAKHELSFLGEDWHTYLEGQRHLAKPSVPGATVLADFIPHWAVRKRLEGDGIFTMEELAERFQTLAIVRTKTRELIRQTIERFRAIGTAQDPKYWQPLAASVIIRPENHGATIPAPDDKIPPAITLIGTLTPTRQDGMTVGNLGEIKLDARFKVGGQPFELVLSIKPPDS</sequence>
<protein>
    <submittedName>
        <fullName evidence="2">Uncharacterized protein</fullName>
    </submittedName>
</protein>
<evidence type="ECO:0000256" key="1">
    <source>
        <dbReference type="SAM" id="MobiDB-lite"/>
    </source>
</evidence>
<organism evidence="2 3">
    <name type="scientific">Candidatus Buchananbacteria bacterium RIFCSPHIGHO2_02_FULL_56_16</name>
    <dbReference type="NCBI Taxonomy" id="1797542"/>
    <lineage>
        <taxon>Bacteria</taxon>
        <taxon>Candidatus Buchananiibacteriota</taxon>
    </lineage>
</organism>
<reference evidence="2 3" key="1">
    <citation type="journal article" date="2016" name="Nat. Commun.">
        <title>Thousands of microbial genomes shed light on interconnected biogeochemical processes in an aquifer system.</title>
        <authorList>
            <person name="Anantharaman K."/>
            <person name="Brown C.T."/>
            <person name="Hug L.A."/>
            <person name="Sharon I."/>
            <person name="Castelle C.J."/>
            <person name="Probst A.J."/>
            <person name="Thomas B.C."/>
            <person name="Singh A."/>
            <person name="Wilkins M.J."/>
            <person name="Karaoz U."/>
            <person name="Brodie E.L."/>
            <person name="Williams K.H."/>
            <person name="Hubbard S.S."/>
            <person name="Banfield J.F."/>
        </authorList>
    </citation>
    <scope>NUCLEOTIDE SEQUENCE [LARGE SCALE GENOMIC DNA]</scope>
</reference>
<evidence type="ECO:0000313" key="3">
    <source>
        <dbReference type="Proteomes" id="UP000177310"/>
    </source>
</evidence>
<dbReference type="Proteomes" id="UP000177310">
    <property type="component" value="Unassembled WGS sequence"/>
</dbReference>
<accession>A0A1G1YL48</accession>
<name>A0A1G1YL48_9BACT</name>
<gene>
    <name evidence="2" type="ORF">A3J59_00690</name>
</gene>
<feature type="compositionally biased region" description="Polar residues" evidence="1">
    <location>
        <begin position="96"/>
        <end position="118"/>
    </location>
</feature>
<evidence type="ECO:0000313" key="2">
    <source>
        <dbReference type="EMBL" id="OGY52410.1"/>
    </source>
</evidence>
<comment type="caution">
    <text evidence="2">The sequence shown here is derived from an EMBL/GenBank/DDBJ whole genome shotgun (WGS) entry which is preliminary data.</text>
</comment>
<dbReference type="EMBL" id="MHIL01000004">
    <property type="protein sequence ID" value="OGY52410.1"/>
    <property type="molecule type" value="Genomic_DNA"/>
</dbReference>